<dbReference type="EMBL" id="CP006905">
    <property type="protein sequence ID" value="AIY84613.1"/>
    <property type="molecule type" value="Genomic_DNA"/>
</dbReference>
<evidence type="ECO:0000313" key="1">
    <source>
        <dbReference type="EMBL" id="AIY84613.1"/>
    </source>
</evidence>
<dbReference type="KEGG" id="cbv:U729_21"/>
<evidence type="ECO:0000313" key="2">
    <source>
        <dbReference type="Proteomes" id="UP000030635"/>
    </source>
</evidence>
<accession>A0A0A7FYD4</accession>
<protein>
    <submittedName>
        <fullName evidence="1">Uncharacterized protein</fullName>
    </submittedName>
</protein>
<name>A0A0A7FYD4_9CLOT</name>
<dbReference type="HOGENOM" id="CLU_201678_0_0_9"/>
<reference evidence="1 2" key="1">
    <citation type="journal article" date="2015" name="Infect. Genet. Evol.">
        <title>Genomic sequences of six botulinum neurotoxin-producing strains representing three clostridial species illustrate the mobility and diversity of botulinum neurotoxin genes.</title>
        <authorList>
            <person name="Smith T.J."/>
            <person name="Hill K.K."/>
            <person name="Xie G."/>
            <person name="Foley B.T."/>
            <person name="Williamson C.H."/>
            <person name="Foster J.T."/>
            <person name="Johnson S.L."/>
            <person name="Chertkov O."/>
            <person name="Teshima H."/>
            <person name="Gibbons H.S."/>
            <person name="Johnsky L.A."/>
            <person name="Karavis M.A."/>
            <person name="Smith L.A."/>
        </authorList>
    </citation>
    <scope>NUCLEOTIDE SEQUENCE [LARGE SCALE GENOMIC DNA]</scope>
    <source>
        <strain evidence="1 2">Sullivan</strain>
    </source>
</reference>
<gene>
    <name evidence="1" type="ORF">U729_21</name>
</gene>
<dbReference type="OrthoDB" id="1683748at2"/>
<dbReference type="AlphaFoldDB" id="A0A0A7FYD4"/>
<keyword evidence="2" id="KW-1185">Reference proteome</keyword>
<dbReference type="Proteomes" id="UP000030635">
    <property type="component" value="Chromosome"/>
</dbReference>
<organism evidence="1 2">
    <name type="scientific">Clostridium baratii str. Sullivan</name>
    <dbReference type="NCBI Taxonomy" id="1415775"/>
    <lineage>
        <taxon>Bacteria</taxon>
        <taxon>Bacillati</taxon>
        <taxon>Bacillota</taxon>
        <taxon>Clostridia</taxon>
        <taxon>Eubacteriales</taxon>
        <taxon>Clostridiaceae</taxon>
        <taxon>Clostridium</taxon>
    </lineage>
</organism>
<proteinExistence type="predicted"/>
<sequence length="71" mass="7979">MKKVSEVEILSLTGLLKMENDAVIAQRAINVLITDEDLKRQGEASVLAAEGRIKALKKFIEENQEIIVREE</sequence>
<dbReference type="eggNOG" id="ENOG5033AWA">
    <property type="taxonomic scope" value="Bacteria"/>
</dbReference>
<dbReference type="RefSeq" id="WP_039310503.1">
    <property type="nucleotide sequence ID" value="NZ_CP006905.1"/>
</dbReference>